<dbReference type="Proteomes" id="UP000054498">
    <property type="component" value="Unassembled WGS sequence"/>
</dbReference>
<accession>A0A0D2MWN7</accession>
<keyword evidence="1" id="KW-0175">Coiled coil</keyword>
<proteinExistence type="predicted"/>
<feature type="coiled-coil region" evidence="1">
    <location>
        <begin position="159"/>
        <end position="200"/>
    </location>
</feature>
<dbReference type="GeneID" id="25735966"/>
<evidence type="ECO:0000256" key="2">
    <source>
        <dbReference type="SAM" id="MobiDB-lite"/>
    </source>
</evidence>
<dbReference type="KEGG" id="mng:MNEG_3088"/>
<feature type="compositionally biased region" description="Low complexity" evidence="2">
    <location>
        <begin position="380"/>
        <end position="407"/>
    </location>
</feature>
<gene>
    <name evidence="3" type="ORF">MNEG_3088</name>
</gene>
<evidence type="ECO:0000313" key="3">
    <source>
        <dbReference type="EMBL" id="KIZ04872.1"/>
    </source>
</evidence>
<feature type="compositionally biased region" description="Gly residues" evidence="2">
    <location>
        <begin position="239"/>
        <end position="265"/>
    </location>
</feature>
<dbReference type="AlphaFoldDB" id="A0A0D2MWN7"/>
<keyword evidence="4" id="KW-1185">Reference proteome</keyword>
<feature type="compositionally biased region" description="Low complexity" evidence="2">
    <location>
        <begin position="111"/>
        <end position="123"/>
    </location>
</feature>
<evidence type="ECO:0000313" key="4">
    <source>
        <dbReference type="Proteomes" id="UP000054498"/>
    </source>
</evidence>
<name>A0A0D2MWN7_9CHLO</name>
<evidence type="ECO:0000256" key="1">
    <source>
        <dbReference type="SAM" id="Coils"/>
    </source>
</evidence>
<feature type="compositionally biased region" description="Low complexity" evidence="2">
    <location>
        <begin position="266"/>
        <end position="278"/>
    </location>
</feature>
<feature type="region of interest" description="Disordered" evidence="2">
    <location>
        <begin position="88"/>
        <end position="154"/>
    </location>
</feature>
<feature type="compositionally biased region" description="Gly residues" evidence="2">
    <location>
        <begin position="279"/>
        <end position="288"/>
    </location>
</feature>
<dbReference type="OrthoDB" id="10667912at2759"/>
<feature type="compositionally biased region" description="Gly residues" evidence="2">
    <location>
        <begin position="141"/>
        <end position="153"/>
    </location>
</feature>
<organism evidence="3 4">
    <name type="scientific">Monoraphidium neglectum</name>
    <dbReference type="NCBI Taxonomy" id="145388"/>
    <lineage>
        <taxon>Eukaryota</taxon>
        <taxon>Viridiplantae</taxon>
        <taxon>Chlorophyta</taxon>
        <taxon>core chlorophytes</taxon>
        <taxon>Chlorophyceae</taxon>
        <taxon>CS clade</taxon>
        <taxon>Sphaeropleales</taxon>
        <taxon>Selenastraceae</taxon>
        <taxon>Monoraphidium</taxon>
    </lineage>
</organism>
<dbReference type="RefSeq" id="XP_013903891.1">
    <property type="nucleotide sequence ID" value="XM_014048437.1"/>
</dbReference>
<reference evidence="3 4" key="1">
    <citation type="journal article" date="2013" name="BMC Genomics">
        <title>Reconstruction of the lipid metabolism for the microalga Monoraphidium neglectum from its genome sequence reveals characteristics suitable for biofuel production.</title>
        <authorList>
            <person name="Bogen C."/>
            <person name="Al-Dilaimi A."/>
            <person name="Albersmeier A."/>
            <person name="Wichmann J."/>
            <person name="Grundmann M."/>
            <person name="Rupp O."/>
            <person name="Lauersen K.J."/>
            <person name="Blifernez-Klassen O."/>
            <person name="Kalinowski J."/>
            <person name="Goesmann A."/>
            <person name="Mussgnug J.H."/>
            <person name="Kruse O."/>
        </authorList>
    </citation>
    <scope>NUCLEOTIDE SEQUENCE [LARGE SCALE GENOMIC DNA]</scope>
    <source>
        <strain evidence="3 4">SAG 48.87</strain>
    </source>
</reference>
<protein>
    <submittedName>
        <fullName evidence="3">Uncharacterized protein</fullName>
    </submittedName>
</protein>
<feature type="compositionally biased region" description="Low complexity" evidence="2">
    <location>
        <begin position="363"/>
        <end position="372"/>
    </location>
</feature>
<feature type="region of interest" description="Disordered" evidence="2">
    <location>
        <begin position="231"/>
        <end position="421"/>
    </location>
</feature>
<sequence>MPAAPHNDNRYLTTQDSGAFIDAVAHTPTKDPLNAKAAAARLTPSNFAPGVFWASNFANAAEMEAADVADAEALGNAGVSMGLLGFLGGSPGGDDDSDHGLSDGSEDLEGQGRPDAAARQPPAGGRGELNGLGDDADEDGGGGGGSGIEGDAGAGADDLAAARRQLLSQGVEIAELQERVQDLLEKVHDVREGRREAEDRLAWAMERLHAARQLLADRGVAFEIAPAGVGAAEEEEVSEGGGAGPGFGADGAGAEAGGGGGGPSGVVGPRRAGLDGAVNGSGGGGAAGAGPADSAKSLGRPWDGQPLARQPRRSASNWSESAAGGGGDDGVGTDHPDREQPWTGCASDGFGGGFVGGAPRLDAAVTAVPAAAGQHHEVEQPQQPQQQHQQQQQQQQRPRQEAAQPEQVVHAEGLRDFQPPD</sequence>
<dbReference type="EMBL" id="KK100593">
    <property type="protein sequence ID" value="KIZ04872.1"/>
    <property type="molecule type" value="Genomic_DNA"/>
</dbReference>